<comment type="cofactor">
    <cofactor evidence="11">
        <name>Mn(2+)</name>
        <dbReference type="ChEBI" id="CHEBI:29035"/>
    </cofactor>
    <text evidence="11">Binds 2 manganese ions per subunit.</text>
</comment>
<keyword evidence="3 11" id="KW-0479">Metal-binding</keyword>
<protein>
    <recommendedName>
        <fullName evidence="1">3'-phosphate/5'-hydroxy nucleic acid ligase</fullName>
        <ecNumber evidence="1">6.5.1.8</ecNumber>
    </recommendedName>
</protein>
<evidence type="ECO:0000256" key="5">
    <source>
        <dbReference type="ARBA" id="ARBA00022800"/>
    </source>
</evidence>
<dbReference type="EMBL" id="FRBD01000003">
    <property type="protein sequence ID" value="SHK43146.1"/>
    <property type="molecule type" value="Genomic_DNA"/>
</dbReference>
<dbReference type="SUPFAM" id="SSF103365">
    <property type="entry name" value="Hypothetical protein PH1602"/>
    <property type="match status" value="1"/>
</dbReference>
<comment type="catalytic activity">
    <reaction evidence="8">
        <text>a 3'-end 3'-phospho-ribonucleotide-RNA + a 5'-end dephospho-ribonucleoside-RNA + GTP = a ribonucleotidyl-ribonucleotide-RNA + GMP + diphosphate</text>
        <dbReference type="Rhea" id="RHEA:68076"/>
        <dbReference type="Rhea" id="RHEA-COMP:10463"/>
        <dbReference type="Rhea" id="RHEA-COMP:13936"/>
        <dbReference type="Rhea" id="RHEA-COMP:17355"/>
        <dbReference type="ChEBI" id="CHEBI:33019"/>
        <dbReference type="ChEBI" id="CHEBI:37565"/>
        <dbReference type="ChEBI" id="CHEBI:58115"/>
        <dbReference type="ChEBI" id="CHEBI:83062"/>
        <dbReference type="ChEBI" id="CHEBI:138284"/>
        <dbReference type="ChEBI" id="CHEBI:173118"/>
        <dbReference type="EC" id="6.5.1.8"/>
    </reaction>
</comment>
<gene>
    <name evidence="12" type="ORF">SAMN05216463_103150</name>
</gene>
<dbReference type="EC" id="6.5.1.8" evidence="1"/>
<dbReference type="OrthoDB" id="9802323at2"/>
<evidence type="ECO:0000256" key="3">
    <source>
        <dbReference type="ARBA" id="ARBA00022723"/>
    </source>
</evidence>
<dbReference type="GO" id="GO:0006396">
    <property type="term" value="P:RNA processing"/>
    <property type="evidence" value="ECO:0007669"/>
    <property type="project" value="InterPro"/>
</dbReference>
<evidence type="ECO:0000256" key="7">
    <source>
        <dbReference type="ARBA" id="ARBA00023211"/>
    </source>
</evidence>
<dbReference type="Gene3D" id="3.90.1860.10">
    <property type="entry name" value="tRNA-splicing ligase RtcB"/>
    <property type="match status" value="1"/>
</dbReference>
<dbReference type="GO" id="GO:0042245">
    <property type="term" value="P:RNA repair"/>
    <property type="evidence" value="ECO:0007669"/>
    <property type="project" value="UniProtKB-KW"/>
</dbReference>
<keyword evidence="5" id="KW-0692">RNA repair</keyword>
<dbReference type="GO" id="GO:0030145">
    <property type="term" value="F:manganese ion binding"/>
    <property type="evidence" value="ECO:0007669"/>
    <property type="project" value="TreeGrafter"/>
</dbReference>
<keyword evidence="6 10" id="KW-0342">GTP-binding</keyword>
<evidence type="ECO:0000256" key="4">
    <source>
        <dbReference type="ARBA" id="ARBA00022741"/>
    </source>
</evidence>
<dbReference type="PANTHER" id="PTHR43749">
    <property type="entry name" value="RNA-SPLICING LIGASE RTCB"/>
    <property type="match status" value="1"/>
</dbReference>
<feature type="binding site" evidence="11">
    <location>
        <position position="152"/>
    </location>
    <ligand>
        <name>Mn(2+)</name>
        <dbReference type="ChEBI" id="CHEBI:29035"/>
        <label>1</label>
    </ligand>
</feature>
<feature type="binding site" evidence="11">
    <location>
        <position position="71"/>
    </location>
    <ligand>
        <name>Mn(2+)</name>
        <dbReference type="ChEBI" id="CHEBI:29035"/>
        <label>1</label>
    </ligand>
</feature>
<evidence type="ECO:0000256" key="10">
    <source>
        <dbReference type="PIRSR" id="PIRSR601233-2"/>
    </source>
</evidence>
<organism evidence="12 13">
    <name type="scientific">Xylanibacter ruminicola</name>
    <name type="common">Prevotella ruminicola</name>
    <dbReference type="NCBI Taxonomy" id="839"/>
    <lineage>
        <taxon>Bacteria</taxon>
        <taxon>Pseudomonadati</taxon>
        <taxon>Bacteroidota</taxon>
        <taxon>Bacteroidia</taxon>
        <taxon>Bacteroidales</taxon>
        <taxon>Prevotellaceae</taxon>
        <taxon>Xylanibacter</taxon>
    </lineage>
</organism>
<keyword evidence="4 10" id="KW-0547">Nucleotide-binding</keyword>
<keyword evidence="2 12" id="KW-0436">Ligase</keyword>
<feature type="active site" description="GMP-histidine intermediate" evidence="9">
    <location>
        <position position="316"/>
    </location>
</feature>
<evidence type="ECO:0000313" key="13">
    <source>
        <dbReference type="Proteomes" id="UP000184130"/>
    </source>
</evidence>
<dbReference type="InterPro" id="IPR052915">
    <property type="entry name" value="RtcB-like"/>
</dbReference>
<evidence type="ECO:0000256" key="2">
    <source>
        <dbReference type="ARBA" id="ARBA00022598"/>
    </source>
</evidence>
<dbReference type="Pfam" id="PF01139">
    <property type="entry name" value="RtcB"/>
    <property type="match status" value="1"/>
</dbReference>
<dbReference type="AlphaFoldDB" id="A0A1M6SEM9"/>
<keyword evidence="7 11" id="KW-0464">Manganese</keyword>
<feature type="binding site" evidence="10">
    <location>
        <begin position="151"/>
        <end position="155"/>
    </location>
    <ligand>
        <name>GMP</name>
        <dbReference type="ChEBI" id="CHEBI:58115"/>
    </ligand>
</feature>
<dbReference type="InterPro" id="IPR036025">
    <property type="entry name" value="RtcB-like_sf"/>
</dbReference>
<dbReference type="GO" id="GO:0006281">
    <property type="term" value="P:DNA repair"/>
    <property type="evidence" value="ECO:0007669"/>
    <property type="project" value="TreeGrafter"/>
</dbReference>
<evidence type="ECO:0000256" key="9">
    <source>
        <dbReference type="PIRSR" id="PIRSR601233-1"/>
    </source>
</evidence>
<dbReference type="GO" id="GO:0005525">
    <property type="term" value="F:GTP binding"/>
    <property type="evidence" value="ECO:0007669"/>
    <property type="project" value="UniProtKB-KW"/>
</dbReference>
<accession>A0A1M6SEM9</accession>
<dbReference type="GO" id="GO:0170057">
    <property type="term" value="F:RNA ligase (GTP) activity"/>
    <property type="evidence" value="ECO:0007669"/>
    <property type="project" value="UniProtKB-EC"/>
</dbReference>
<dbReference type="InterPro" id="IPR001233">
    <property type="entry name" value="RtcB"/>
</dbReference>
<feature type="binding site" evidence="11">
    <location>
        <position position="169"/>
    </location>
    <ligand>
        <name>Mn(2+)</name>
        <dbReference type="ChEBI" id="CHEBI:29035"/>
        <label>2</label>
    </ligand>
</feature>
<feature type="binding site" evidence="10">
    <location>
        <position position="299"/>
    </location>
    <ligand>
        <name>GMP</name>
        <dbReference type="ChEBI" id="CHEBI:58115"/>
    </ligand>
</feature>
<dbReference type="RefSeq" id="WP_073205058.1">
    <property type="nucleotide sequence ID" value="NZ_FRBD01000003.1"/>
</dbReference>
<dbReference type="PANTHER" id="PTHR43749:SF2">
    <property type="entry name" value="RNA-SPLICING LIGASE RTCB"/>
    <property type="match status" value="1"/>
</dbReference>
<feature type="binding site" evidence="10">
    <location>
        <begin position="260"/>
        <end position="261"/>
    </location>
    <ligand>
        <name>GMP</name>
        <dbReference type="ChEBI" id="CHEBI:58115"/>
    </ligand>
</feature>
<proteinExistence type="predicted"/>
<feature type="binding site" evidence="10">
    <location>
        <begin position="316"/>
        <end position="319"/>
    </location>
    <ligand>
        <name>GMP</name>
        <dbReference type="ChEBI" id="CHEBI:58115"/>
    </ligand>
</feature>
<evidence type="ECO:0000256" key="1">
    <source>
        <dbReference type="ARBA" id="ARBA00012726"/>
    </source>
</evidence>
<dbReference type="Proteomes" id="UP000184130">
    <property type="component" value="Unassembled WGS sequence"/>
</dbReference>
<feature type="binding site" evidence="10">
    <location>
        <position position="389"/>
    </location>
    <ligand>
        <name>GMP</name>
        <dbReference type="ChEBI" id="CHEBI:58115"/>
    </ligand>
</feature>
<feature type="binding site" evidence="11">
    <location>
        <position position="260"/>
    </location>
    <ligand>
        <name>Mn(2+)</name>
        <dbReference type="ChEBI" id="CHEBI:29035"/>
        <label>2</label>
    </ligand>
</feature>
<evidence type="ECO:0000256" key="11">
    <source>
        <dbReference type="PIRSR" id="PIRSR601233-3"/>
    </source>
</evidence>
<evidence type="ECO:0000313" key="12">
    <source>
        <dbReference type="EMBL" id="SHK43146.1"/>
    </source>
</evidence>
<reference evidence="12 13" key="1">
    <citation type="submission" date="2016-11" db="EMBL/GenBank/DDBJ databases">
        <authorList>
            <person name="Jaros S."/>
            <person name="Januszkiewicz K."/>
            <person name="Wedrychowicz H."/>
        </authorList>
    </citation>
    <scope>NUCLEOTIDE SEQUENCE [LARGE SCALE GENOMIC DNA]</scope>
    <source>
        <strain evidence="12 13">KHT3</strain>
    </source>
</reference>
<evidence type="ECO:0000256" key="6">
    <source>
        <dbReference type="ARBA" id="ARBA00023134"/>
    </source>
</evidence>
<evidence type="ECO:0000256" key="8">
    <source>
        <dbReference type="ARBA" id="ARBA00047746"/>
    </source>
</evidence>
<name>A0A1M6SEM9_XYLRU</name>
<sequence>MEVKMINNCPVKIWTDNVEESAMRQIENLTTLPFLFHHLAIMPDVHAGMGMPIGGVLACKDVVIPNAVGVDIGCGMCAVKTNWKVSEIPIEVLRKGIMKGIRERIPLGMDHHNEPQDEKYLPEGHDIDKLEVANRRQHSIRHEVGTLGGGNHFIELQKDEEGTLWIMIHSGSRNLGKQVGDYYNKIAATLNAQWYSNVSPDIHLPFLARGSREFEMYWKEMRYCIDFALCNRKLMMERIEEVLADSLKGIEFEPMINIAHNYAAFEHHFGQDVIVHRKGATLAREGVIGIIPGSQGTASYIVEGLGNPDSFCSCSHGAGRVLSRKMAIKTLDLQQEVAQLEAKGIVHAIRSQEDMQEASGAYKDIEEVIANERDLVKVKTRLLPVAVIKG</sequence>
<dbReference type="GO" id="GO:0003909">
    <property type="term" value="F:DNA ligase activity"/>
    <property type="evidence" value="ECO:0007669"/>
    <property type="project" value="TreeGrafter"/>
</dbReference>